<dbReference type="RefSeq" id="WP_013354563.1">
    <property type="nucleotide sequence ID" value="NC_014921.1"/>
</dbReference>
<dbReference type="SUPFAM" id="SSF56719">
    <property type="entry name" value="Type II DNA topoisomerase"/>
    <property type="match status" value="1"/>
</dbReference>
<evidence type="ECO:0000256" key="7">
    <source>
        <dbReference type="ARBA" id="ARBA00023235"/>
    </source>
</evidence>
<reference evidence="13 14" key="1">
    <citation type="journal article" date="2011" name="J. Bacteriol.">
        <title>Genome sequence of the repetitive-sequence-rich Mycoplasma fermentans strain M64.</title>
        <authorList>
            <person name="Shu H.W."/>
            <person name="Liu T.T."/>
            <person name="Chang H.Y."/>
            <person name="Liu Y.M."/>
            <person name="Wu K.M."/>
            <person name="Shu H.Y."/>
            <person name="Tsai S.F."/>
            <person name="Hsiao K.J."/>
            <person name="Hu W.S."/>
            <person name="Ng W.V."/>
        </authorList>
    </citation>
    <scope>NUCLEOTIDE SEQUENCE [LARGE SCALE GENOMIC DNA]</scope>
    <source>
        <strain evidence="13 14">M64</strain>
    </source>
</reference>
<dbReference type="Pfam" id="PF00521">
    <property type="entry name" value="DNA_topoisoIV"/>
    <property type="match status" value="1"/>
</dbReference>
<dbReference type="Gene3D" id="3.30.1360.40">
    <property type="match status" value="1"/>
</dbReference>
<organism evidence="13 14">
    <name type="scientific">Mycoplasmopsis fermentans (strain M64)</name>
    <name type="common">Mycoplasma fermentans</name>
    <dbReference type="NCBI Taxonomy" id="943945"/>
    <lineage>
        <taxon>Bacteria</taxon>
        <taxon>Bacillati</taxon>
        <taxon>Mycoplasmatota</taxon>
        <taxon>Mycoplasmoidales</taxon>
        <taxon>Metamycoplasmataceae</taxon>
        <taxon>Mycoplasmopsis</taxon>
    </lineage>
</organism>
<dbReference type="GO" id="GO:0006261">
    <property type="term" value="P:DNA-templated DNA replication"/>
    <property type="evidence" value="ECO:0007669"/>
    <property type="project" value="UniProtKB-UniRule"/>
</dbReference>
<protein>
    <recommendedName>
        <fullName evidence="8">DNA gyrase subunit A</fullName>
        <ecNumber evidence="8">5.6.2.2</ecNumber>
    </recommendedName>
</protein>
<name>A0AB32XB96_MYCFM</name>
<keyword evidence="8" id="KW-0963">Cytoplasm</keyword>
<dbReference type="Gene3D" id="1.10.268.10">
    <property type="entry name" value="Topoisomerase, domain 3"/>
    <property type="match status" value="1"/>
</dbReference>
<comment type="similarity">
    <text evidence="2 8">Belongs to the type II topoisomerase GyrA/ParC subunit family.</text>
</comment>
<evidence type="ECO:0000256" key="2">
    <source>
        <dbReference type="ARBA" id="ARBA00008263"/>
    </source>
</evidence>
<gene>
    <name evidence="8 13" type="primary">gyrA</name>
    <name evidence="13" type="ordered locus">MfeM64YM_0341</name>
</gene>
<keyword evidence="6 8" id="KW-0238">DNA-binding</keyword>
<dbReference type="KEGG" id="mfm:MfeM64YM_0341"/>
<dbReference type="CDD" id="cd00187">
    <property type="entry name" value="TOP4c"/>
    <property type="match status" value="1"/>
</dbReference>
<evidence type="ECO:0000256" key="10">
    <source>
        <dbReference type="SAM" id="Coils"/>
    </source>
</evidence>
<dbReference type="SUPFAM" id="SSF101904">
    <property type="entry name" value="GyrA/ParC C-terminal domain-like"/>
    <property type="match status" value="1"/>
</dbReference>
<comment type="subcellular location">
    <subcellularLocation>
        <location evidence="8">Cytoplasm</location>
    </subcellularLocation>
</comment>
<dbReference type="InterPro" id="IPR013757">
    <property type="entry name" value="Topo_IIA_A_a_sf"/>
</dbReference>
<dbReference type="AlphaFoldDB" id="A0AB32XB96"/>
<proteinExistence type="inferred from homology"/>
<feature type="coiled-coil region" evidence="10">
    <location>
        <begin position="509"/>
        <end position="536"/>
    </location>
</feature>
<dbReference type="NCBIfam" id="NF004044">
    <property type="entry name" value="PRK05561.1"/>
    <property type="match status" value="1"/>
</dbReference>
<feature type="domain" description="Topo IIA-type catalytic" evidence="12">
    <location>
        <begin position="107"/>
        <end position="572"/>
    </location>
</feature>
<dbReference type="Proteomes" id="UP000007473">
    <property type="component" value="Chromosome"/>
</dbReference>
<dbReference type="GO" id="GO:0003677">
    <property type="term" value="F:DNA binding"/>
    <property type="evidence" value="ECO:0007669"/>
    <property type="project" value="UniProtKB-UniRule"/>
</dbReference>
<dbReference type="FunFam" id="1.10.268.10:FF:000001">
    <property type="entry name" value="DNA gyrase subunit A"/>
    <property type="match status" value="1"/>
</dbReference>
<dbReference type="InterPro" id="IPR035516">
    <property type="entry name" value="Gyrase/topoIV_suA_C"/>
</dbReference>
<dbReference type="PANTHER" id="PTHR43493">
    <property type="entry name" value="DNA GYRASE/TOPOISOMERASE SUBUNIT A"/>
    <property type="match status" value="1"/>
</dbReference>
<dbReference type="InterPro" id="IPR006691">
    <property type="entry name" value="GyrA/parC_rep"/>
</dbReference>
<evidence type="ECO:0000256" key="5">
    <source>
        <dbReference type="ARBA" id="ARBA00023029"/>
    </source>
</evidence>
<dbReference type="SMART" id="SM00434">
    <property type="entry name" value="TOP4c"/>
    <property type="match status" value="1"/>
</dbReference>
<dbReference type="InterPro" id="IPR005743">
    <property type="entry name" value="GyrA"/>
</dbReference>
<dbReference type="Gene3D" id="2.120.10.90">
    <property type="entry name" value="DNA gyrase/topoisomerase IV, subunit A, C-terminal"/>
    <property type="match status" value="1"/>
</dbReference>
<dbReference type="GO" id="GO:0005737">
    <property type="term" value="C:cytoplasm"/>
    <property type="evidence" value="ECO:0007669"/>
    <property type="project" value="UniProtKB-SubCell"/>
</dbReference>
<dbReference type="GO" id="GO:0009330">
    <property type="term" value="C:DNA topoisomerase type II (double strand cut, ATP-hydrolyzing) complex"/>
    <property type="evidence" value="ECO:0007669"/>
    <property type="project" value="TreeGrafter"/>
</dbReference>
<keyword evidence="4 8" id="KW-0067">ATP-binding</keyword>
<dbReference type="EMBL" id="CP002458">
    <property type="protein sequence ID" value="ADV34345.1"/>
    <property type="molecule type" value="Genomic_DNA"/>
</dbReference>
<comment type="miscellaneous">
    <text evidence="8">Few gyrases are as efficient as E.coli at forming negative supercoils. Not all organisms have 2 type II topoisomerases; in organisms with a single type II topoisomerase this enzyme also has to decatenate newly replicated chromosomes.</text>
</comment>
<dbReference type="GO" id="GO:0034335">
    <property type="term" value="F:DNA negative supercoiling activity"/>
    <property type="evidence" value="ECO:0007669"/>
    <property type="project" value="UniProtKB-ARBA"/>
</dbReference>
<dbReference type="NCBIfam" id="TIGR01063">
    <property type="entry name" value="gyrA"/>
    <property type="match status" value="1"/>
</dbReference>
<evidence type="ECO:0000256" key="8">
    <source>
        <dbReference type="HAMAP-Rule" id="MF_01897"/>
    </source>
</evidence>
<evidence type="ECO:0000256" key="3">
    <source>
        <dbReference type="ARBA" id="ARBA00022741"/>
    </source>
</evidence>
<dbReference type="InterPro" id="IPR050220">
    <property type="entry name" value="Type_II_DNA_Topoisomerases"/>
</dbReference>
<evidence type="ECO:0000313" key="13">
    <source>
        <dbReference type="EMBL" id="ADV34345.1"/>
    </source>
</evidence>
<keyword evidence="10" id="KW-0175">Coiled coil</keyword>
<dbReference type="FunFam" id="3.30.1360.40:FF:000002">
    <property type="entry name" value="DNA gyrase subunit A"/>
    <property type="match status" value="1"/>
</dbReference>
<dbReference type="GO" id="GO:0005524">
    <property type="term" value="F:ATP binding"/>
    <property type="evidence" value="ECO:0007669"/>
    <property type="project" value="UniProtKB-UniRule"/>
</dbReference>
<accession>A0AB32XB96</accession>
<keyword evidence="3 8" id="KW-0547">Nucleotide-binding</keyword>
<comment type="function">
    <text evidence="8">A type II topoisomerase that negatively supercoils closed circular double-stranded (ds) DNA in an ATP-dependent manner to modulate DNA topology and maintain chromosomes in an underwound state. Negative supercoiling favors strand separation, and DNA replication, transcription, recombination and repair, all of which involve strand separation. Also able to catalyze the interconversion of other topological isomers of dsDNA rings, including catenanes and knotted rings. Type II topoisomerases break and join 2 DNA strands simultaneously in an ATP-dependent manner.</text>
</comment>
<evidence type="ECO:0000256" key="9">
    <source>
        <dbReference type="PROSITE-ProRule" id="PRU01384"/>
    </source>
</evidence>
<comment type="subunit">
    <text evidence="8">Heterotetramer, composed of two GyrA and two GyrB chains. In the heterotetramer, GyrA contains the active site tyrosine that forms a transient covalent intermediate with DNA, while GyrB binds cofactors and catalyzes ATP hydrolysis.</text>
</comment>
<evidence type="ECO:0000256" key="11">
    <source>
        <dbReference type="SAM" id="MobiDB-lite"/>
    </source>
</evidence>
<dbReference type="Pfam" id="PF03989">
    <property type="entry name" value="DNA_gyraseA_C"/>
    <property type="match status" value="6"/>
</dbReference>
<keyword evidence="7 8" id="KW-0413">Isomerase</keyword>
<dbReference type="PROSITE" id="PS52040">
    <property type="entry name" value="TOPO_IIA"/>
    <property type="match status" value="1"/>
</dbReference>
<dbReference type="InterPro" id="IPR013758">
    <property type="entry name" value="Topo_IIA_A/C_ab"/>
</dbReference>
<sequence length="926" mass="104119">MSSKEQDKEKEYKSKLNQEEEKENAIEELDEDYIPDEELFVAFKPQKEETKVIEGEEEEVPQNKDNYVVQPQLLDAPKDGIHPVEVHKEMKNSFLEYAMSVIVSRALPDARDGLKPVHRRILFDMNELGITFGSQHRKSARIVGDVLGKYHPHGDSSVYEAMVRMAQDFSMRYPLVDGHGNFGSIDGDEAAAMRYTEARMSKLAAEMLEGIKKDTVDFVDNYDASEKEPSVLPSRFPNLLVSGGSGIAVGMATSIPPHNLGETIDATIALANNPEIDIYGLMEFLPGPDFPTGAMILGNAGIKDAYLTGKGSIPIRSIAKIEEYSNGKSKIIVTEIPYEVKKTAIIEKIAELVKDKQIEGIADLRDESSREGIRIVIDVKKNVNPHVLLNKLYRQTNLQVNYNVNFVALVDGEPKVLNLKQALEVYLRHQEEVVTRRLKFDLIKAQDRLHILEGLKIAVENIDEVIAIIKKSKTDGEAQANLAKRFNLTEKQTKAIVDMRLGRLTGLAIENMLEEMAELRKEIERIEFILANHSELIKLIVKELTEIKEKYNDKRRTQINYEIQGTITDEDLIPQRDIVITTSAKGFVKRMDLEEYKTQRRGGVGIGTMKTYDDDDIASILTTTTHTDLLLFSNHARVYRVRAHEIPELSRQSKGVAFINIIPSLRVKEGERIVSMLPVDTYDEDHYLFTATKNGIIKKTRLTEYERINANGKYAFNLREGDELIRAMIITDEDLILLANDEERIVKFQAIDFRPISRTATGVKGITLDSHQTVSSTSTSQEGELILTIGKKGFGKLTHHSLFRLIKRGGKGVKGINSKLAGDIVFARFVNPQDELLIITTSGLTIRTAISQISQTGRAAKGVKIINLKKREEIQAVEIIKIDEKTDPEATMAATSVVQSIYEQSQEINLDDNSNDEIDIDSNNEE</sequence>
<dbReference type="FunFam" id="3.90.199.10:FF:000001">
    <property type="entry name" value="DNA gyrase subunit A"/>
    <property type="match status" value="1"/>
</dbReference>
<dbReference type="GO" id="GO:0005694">
    <property type="term" value="C:chromosome"/>
    <property type="evidence" value="ECO:0007669"/>
    <property type="project" value="InterPro"/>
</dbReference>
<dbReference type="Gene3D" id="3.90.199.10">
    <property type="entry name" value="Topoisomerase II, domain 5"/>
    <property type="match status" value="1"/>
</dbReference>
<evidence type="ECO:0000256" key="6">
    <source>
        <dbReference type="ARBA" id="ARBA00023125"/>
    </source>
</evidence>
<keyword evidence="5 8" id="KW-0799">Topoisomerase</keyword>
<comment type="catalytic activity">
    <reaction evidence="1 8 9">
        <text>ATP-dependent breakage, passage and rejoining of double-stranded DNA.</text>
        <dbReference type="EC" id="5.6.2.2"/>
    </reaction>
</comment>
<feature type="active site" description="O-(5'-phospho-DNA)-tyrosine intermediate" evidence="8 9">
    <location>
        <position position="195"/>
    </location>
</feature>
<evidence type="ECO:0000313" key="14">
    <source>
        <dbReference type="Proteomes" id="UP000007473"/>
    </source>
</evidence>
<dbReference type="GO" id="GO:0006265">
    <property type="term" value="P:DNA topological change"/>
    <property type="evidence" value="ECO:0007669"/>
    <property type="project" value="UniProtKB-UniRule"/>
</dbReference>
<evidence type="ECO:0000256" key="1">
    <source>
        <dbReference type="ARBA" id="ARBA00000185"/>
    </source>
</evidence>
<dbReference type="InterPro" id="IPR002205">
    <property type="entry name" value="Topo_IIA_dom_A"/>
</dbReference>
<evidence type="ECO:0000259" key="12">
    <source>
        <dbReference type="PROSITE" id="PS52040"/>
    </source>
</evidence>
<dbReference type="EC" id="5.6.2.2" evidence="8"/>
<feature type="compositionally biased region" description="Acidic residues" evidence="11">
    <location>
        <begin position="909"/>
        <end position="926"/>
    </location>
</feature>
<dbReference type="PANTHER" id="PTHR43493:SF5">
    <property type="entry name" value="DNA GYRASE SUBUNIT A, CHLOROPLASTIC_MITOCHONDRIAL"/>
    <property type="match status" value="1"/>
</dbReference>
<feature type="short sequence motif" description="GyrA-box" evidence="8">
    <location>
        <begin position="599"/>
        <end position="605"/>
    </location>
</feature>
<dbReference type="NCBIfam" id="NF004043">
    <property type="entry name" value="PRK05560.1"/>
    <property type="match status" value="1"/>
</dbReference>
<feature type="region of interest" description="Disordered" evidence="11">
    <location>
        <begin position="906"/>
        <end position="926"/>
    </location>
</feature>
<evidence type="ECO:0000256" key="4">
    <source>
        <dbReference type="ARBA" id="ARBA00022840"/>
    </source>
</evidence>
<feature type="region of interest" description="Disordered" evidence="11">
    <location>
        <begin position="1"/>
        <end position="24"/>
    </location>
</feature>
<dbReference type="InterPro" id="IPR013760">
    <property type="entry name" value="Topo_IIA-like_dom_sf"/>
</dbReference>
<dbReference type="HAMAP" id="MF_01897">
    <property type="entry name" value="GyrA"/>
    <property type="match status" value="1"/>
</dbReference>